<dbReference type="InParanoid" id="F8PN59"/>
<dbReference type="AlphaFoldDB" id="F8PN59"/>
<accession>F8PN59</accession>
<feature type="compositionally biased region" description="Pro residues" evidence="1">
    <location>
        <begin position="175"/>
        <end position="187"/>
    </location>
</feature>
<evidence type="ECO:0000313" key="3">
    <source>
        <dbReference type="EMBL" id="EGO03041.1"/>
    </source>
</evidence>
<evidence type="ECO:0000256" key="1">
    <source>
        <dbReference type="SAM" id="MobiDB-lite"/>
    </source>
</evidence>
<sequence>MAPVEDDWSDSEDELGSEVETAVLLGIPDGPIDTQSDLADAAVSRIGGTPAFLPAREPSLSSSQCANCAETMELLVQLWCPFEDSPMDRALYVWGCARSSCQKKDGSIRAWRGIRRNEAYAKKLEKKLAKKKQKEPISQSATSQQKTAKVNPFSLQNSAAASPFGLGTQIFGQSPPLPRDPSPPPPEESVEESDAESDSSEESLITALASTGLSSSPWISAPSYPPLYLSTTSEYVPPPPKAKLPPGVQIQDPLDDDEMKKSSKDGGWSLEGYENSLEIDSVFDRFTKRVGYEGEQCIRYELKGVPLPFSSDKLFDKLFPAPPAPPLPVTKPDFKVVPVQKRTYTPASVPRCPICNSPRVFECQLMPNLINVLRSASKDAGKETGGRRKKAGLESDEERRKAVEAALRASGSPEKRAMEWGTCMVFSCENDCCIGDAESGGGKCTESWREEVVLVQWDD</sequence>
<feature type="region of interest" description="Disordered" evidence="1">
    <location>
        <begin position="125"/>
        <end position="150"/>
    </location>
</feature>
<reference evidence="4" key="1">
    <citation type="journal article" date="2011" name="Science">
        <title>The plant cell wall-decomposing machinery underlies the functional diversity of forest fungi.</title>
        <authorList>
            <person name="Eastwood D.C."/>
            <person name="Floudas D."/>
            <person name="Binder M."/>
            <person name="Majcherczyk A."/>
            <person name="Schneider P."/>
            <person name="Aerts A."/>
            <person name="Asiegbu F.O."/>
            <person name="Baker S.E."/>
            <person name="Barry K."/>
            <person name="Bendiksby M."/>
            <person name="Blumentritt M."/>
            <person name="Coutinho P.M."/>
            <person name="Cullen D."/>
            <person name="de Vries R.P."/>
            <person name="Gathman A."/>
            <person name="Goodell B."/>
            <person name="Henrissat B."/>
            <person name="Ihrmark K."/>
            <person name="Kauserud H."/>
            <person name="Kohler A."/>
            <person name="LaButti K."/>
            <person name="Lapidus A."/>
            <person name="Lavin J.L."/>
            <person name="Lee Y.-H."/>
            <person name="Lindquist E."/>
            <person name="Lilly W."/>
            <person name="Lucas S."/>
            <person name="Morin E."/>
            <person name="Murat C."/>
            <person name="Oguiza J.A."/>
            <person name="Park J."/>
            <person name="Pisabarro A.G."/>
            <person name="Riley R."/>
            <person name="Rosling A."/>
            <person name="Salamov A."/>
            <person name="Schmidt O."/>
            <person name="Schmutz J."/>
            <person name="Skrede I."/>
            <person name="Stenlid J."/>
            <person name="Wiebenga A."/>
            <person name="Xie X."/>
            <person name="Kuees U."/>
            <person name="Hibbett D.S."/>
            <person name="Hoffmeister D."/>
            <person name="Hoegberg N."/>
            <person name="Martin F."/>
            <person name="Grigoriev I.V."/>
            <person name="Watkinson S.C."/>
        </authorList>
    </citation>
    <scope>NUCLEOTIDE SEQUENCE [LARGE SCALE GENOMIC DNA]</scope>
    <source>
        <strain evidence="4">strain S7.3</strain>
    </source>
</reference>
<dbReference type="Proteomes" id="UP000008063">
    <property type="component" value="Unassembled WGS sequence"/>
</dbReference>
<dbReference type="STRING" id="936435.F8PN59"/>
<dbReference type="Pfam" id="PF04194">
    <property type="entry name" value="PDCD2_C"/>
    <property type="match status" value="1"/>
</dbReference>
<keyword evidence="4" id="KW-1185">Reference proteome</keyword>
<feature type="compositionally biased region" description="Polar residues" evidence="1">
    <location>
        <begin position="136"/>
        <end position="150"/>
    </location>
</feature>
<dbReference type="PANTHER" id="PTHR47524:SF1">
    <property type="entry name" value="20S RRNA ACCUMULATION PROTEIN 4"/>
    <property type="match status" value="1"/>
</dbReference>
<feature type="region of interest" description="Disordered" evidence="1">
    <location>
        <begin position="165"/>
        <end position="203"/>
    </location>
</feature>
<name>F8PN59_SERL3</name>
<feature type="domain" description="Programmed cell death protein 2 C-terminal" evidence="2">
    <location>
        <begin position="280"/>
        <end position="457"/>
    </location>
</feature>
<dbReference type="GO" id="GO:0030490">
    <property type="term" value="P:maturation of SSU-rRNA"/>
    <property type="evidence" value="ECO:0007669"/>
    <property type="project" value="TreeGrafter"/>
</dbReference>
<evidence type="ECO:0000313" key="4">
    <source>
        <dbReference type="Proteomes" id="UP000008063"/>
    </source>
</evidence>
<proteinExistence type="predicted"/>
<feature type="region of interest" description="Disordered" evidence="1">
    <location>
        <begin position="238"/>
        <end position="270"/>
    </location>
</feature>
<dbReference type="InterPro" id="IPR007320">
    <property type="entry name" value="PDCD2_C"/>
</dbReference>
<dbReference type="OrthoDB" id="443682at2759"/>
<dbReference type="eggNOG" id="KOG2061">
    <property type="taxonomic scope" value="Eukaryota"/>
</dbReference>
<dbReference type="GO" id="GO:0005737">
    <property type="term" value="C:cytoplasm"/>
    <property type="evidence" value="ECO:0007669"/>
    <property type="project" value="InterPro"/>
</dbReference>
<dbReference type="OMA" id="HQVIRYS"/>
<dbReference type="HOGENOM" id="CLU_031771_2_0_1"/>
<gene>
    <name evidence="3" type="ORF">SERLA73DRAFT_120032</name>
</gene>
<feature type="compositionally biased region" description="Acidic residues" evidence="1">
    <location>
        <begin position="188"/>
        <end position="201"/>
    </location>
</feature>
<dbReference type="EMBL" id="GL945476">
    <property type="protein sequence ID" value="EGO03041.1"/>
    <property type="molecule type" value="Genomic_DNA"/>
</dbReference>
<protein>
    <recommendedName>
        <fullName evidence="2">Programmed cell death protein 2 C-terminal domain-containing protein</fullName>
    </recommendedName>
</protein>
<evidence type="ECO:0000259" key="2">
    <source>
        <dbReference type="Pfam" id="PF04194"/>
    </source>
</evidence>
<organism evidence="4">
    <name type="scientific">Serpula lacrymans var. lacrymans (strain S7.3)</name>
    <name type="common">Dry rot fungus</name>
    <dbReference type="NCBI Taxonomy" id="936435"/>
    <lineage>
        <taxon>Eukaryota</taxon>
        <taxon>Fungi</taxon>
        <taxon>Dikarya</taxon>
        <taxon>Basidiomycota</taxon>
        <taxon>Agaricomycotina</taxon>
        <taxon>Agaricomycetes</taxon>
        <taxon>Agaricomycetidae</taxon>
        <taxon>Boletales</taxon>
        <taxon>Coniophorineae</taxon>
        <taxon>Serpulaceae</taxon>
        <taxon>Serpula</taxon>
    </lineage>
</organism>
<dbReference type="PANTHER" id="PTHR47524">
    <property type="entry name" value="20S RRNA ACCUMULATION PROTEIN 4"/>
    <property type="match status" value="1"/>
</dbReference>
<dbReference type="FunCoup" id="F8PN59">
    <property type="interactions" value="394"/>
</dbReference>